<dbReference type="Pfam" id="PF00679">
    <property type="entry name" value="EFG_C"/>
    <property type="match status" value="1"/>
</dbReference>
<dbReference type="AlphaFoldDB" id="A0AA35SMH3"/>
<dbReference type="SMART" id="SM00838">
    <property type="entry name" value="EFG_C"/>
    <property type="match status" value="1"/>
</dbReference>
<feature type="domain" description="Elongation factor EFG" evidence="4">
    <location>
        <begin position="141"/>
        <end position="223"/>
    </location>
</feature>
<organism evidence="6 7">
    <name type="scientific">Geodia barretti</name>
    <name type="common">Barrett's horny sponge</name>
    <dbReference type="NCBI Taxonomy" id="519541"/>
    <lineage>
        <taxon>Eukaryota</taxon>
        <taxon>Metazoa</taxon>
        <taxon>Porifera</taxon>
        <taxon>Demospongiae</taxon>
        <taxon>Heteroscleromorpha</taxon>
        <taxon>Tetractinellida</taxon>
        <taxon>Astrophorina</taxon>
        <taxon>Geodiidae</taxon>
        <taxon>Geodia</taxon>
    </lineage>
</organism>
<evidence type="ECO:0000259" key="5">
    <source>
        <dbReference type="SMART" id="SM00889"/>
    </source>
</evidence>
<evidence type="ECO:0000259" key="4">
    <source>
        <dbReference type="SMART" id="SM00838"/>
    </source>
</evidence>
<dbReference type="GO" id="GO:0003924">
    <property type="term" value="F:GTPase activity"/>
    <property type="evidence" value="ECO:0007669"/>
    <property type="project" value="TreeGrafter"/>
</dbReference>
<dbReference type="GO" id="GO:0005525">
    <property type="term" value="F:GTP binding"/>
    <property type="evidence" value="ECO:0007669"/>
    <property type="project" value="UniProtKB-KW"/>
</dbReference>
<dbReference type="InterPro" id="IPR005517">
    <property type="entry name" value="Transl_elong_EFG/EF2_IV"/>
</dbReference>
<evidence type="ECO:0000256" key="2">
    <source>
        <dbReference type="ARBA" id="ARBA00022917"/>
    </source>
</evidence>
<dbReference type="GO" id="GO:0032543">
    <property type="term" value="P:mitochondrial translation"/>
    <property type="evidence" value="ECO:0007669"/>
    <property type="project" value="TreeGrafter"/>
</dbReference>
<dbReference type="Gene3D" id="3.30.70.240">
    <property type="match status" value="1"/>
</dbReference>
<dbReference type="GO" id="GO:0003746">
    <property type="term" value="F:translation elongation factor activity"/>
    <property type="evidence" value="ECO:0007669"/>
    <property type="project" value="UniProtKB-KW"/>
</dbReference>
<dbReference type="EMBL" id="CASHTH010002607">
    <property type="protein sequence ID" value="CAI8032548.1"/>
    <property type="molecule type" value="Genomic_DNA"/>
</dbReference>
<keyword evidence="2" id="KW-0648">Protein biosynthesis</keyword>
<dbReference type="InterPro" id="IPR035647">
    <property type="entry name" value="EFG_III/V"/>
</dbReference>
<name>A0AA35SMH3_GEOBA</name>
<dbReference type="Pfam" id="PF03764">
    <property type="entry name" value="EFG_IV"/>
    <property type="match status" value="1"/>
</dbReference>
<evidence type="ECO:0000256" key="3">
    <source>
        <dbReference type="ARBA" id="ARBA00023134"/>
    </source>
</evidence>
<protein>
    <submittedName>
        <fullName evidence="6">Elongation factor G</fullName>
    </submittedName>
</protein>
<dbReference type="InterPro" id="IPR020568">
    <property type="entry name" value="Ribosomal_Su5_D2-typ_SF"/>
</dbReference>
<dbReference type="SMART" id="SM00889">
    <property type="entry name" value="EFG_IV"/>
    <property type="match status" value="1"/>
</dbReference>
<dbReference type="SUPFAM" id="SSF54980">
    <property type="entry name" value="EF-G C-terminal domain-like"/>
    <property type="match status" value="1"/>
</dbReference>
<dbReference type="Proteomes" id="UP001174909">
    <property type="component" value="Unassembled WGS sequence"/>
</dbReference>
<dbReference type="GO" id="GO:0005739">
    <property type="term" value="C:mitochondrion"/>
    <property type="evidence" value="ECO:0007669"/>
    <property type="project" value="TreeGrafter"/>
</dbReference>
<dbReference type="SUPFAM" id="SSF54211">
    <property type="entry name" value="Ribosomal protein S5 domain 2-like"/>
    <property type="match status" value="1"/>
</dbReference>
<comment type="caution">
    <text evidence="6">The sequence shown here is derived from an EMBL/GenBank/DDBJ whole genome shotgun (WGS) entry which is preliminary data.</text>
</comment>
<gene>
    <name evidence="6" type="ORF">GBAR_LOCUS18398</name>
</gene>
<evidence type="ECO:0000256" key="1">
    <source>
        <dbReference type="ARBA" id="ARBA00022741"/>
    </source>
</evidence>
<proteinExistence type="predicted"/>
<dbReference type="GO" id="GO:0032790">
    <property type="term" value="P:ribosome disassembly"/>
    <property type="evidence" value="ECO:0007669"/>
    <property type="project" value="TreeGrafter"/>
</dbReference>
<sequence length="223" mass="23372">MLLGSAERTGIDANVAKPQVAFRESVAGAVEHHVQFEREIGGRPHHAGVGLRVAPRNQGGECTYDPGTIPAAAGLPEELCAAIARGIEAAFSSGPGFGYPMVDVSVELIHCDYDQERASQFAFEAAAATGFVTCCRKAAPILLEPVMSVDVTTPQEFVGEVLGSLQMRGGAIETVESGHAAERVSAKVPLGAMFGYTTDLRSATQGRAAYTMAFAHYAPSCKS</sequence>
<keyword evidence="7" id="KW-1185">Reference proteome</keyword>
<dbReference type="InterPro" id="IPR000640">
    <property type="entry name" value="EFG_V-like"/>
</dbReference>
<dbReference type="FunFam" id="3.30.70.240:FF:000001">
    <property type="entry name" value="Elongation factor G"/>
    <property type="match status" value="1"/>
</dbReference>
<dbReference type="InterPro" id="IPR014721">
    <property type="entry name" value="Ribsml_uS5_D2-typ_fold_subgr"/>
</dbReference>
<dbReference type="CDD" id="cd03713">
    <property type="entry name" value="EFG_mtEFG_C"/>
    <property type="match status" value="1"/>
</dbReference>
<dbReference type="CDD" id="cd01680">
    <property type="entry name" value="EFG_like_IV"/>
    <property type="match status" value="1"/>
</dbReference>
<dbReference type="Gene3D" id="3.30.230.10">
    <property type="match status" value="1"/>
</dbReference>
<dbReference type="PANTHER" id="PTHR43261">
    <property type="entry name" value="TRANSLATION ELONGATION FACTOR G-RELATED"/>
    <property type="match status" value="1"/>
</dbReference>
<dbReference type="InterPro" id="IPR035649">
    <property type="entry name" value="EFG_V"/>
</dbReference>
<keyword evidence="3" id="KW-0342">GTP-binding</keyword>
<accession>A0AA35SMH3</accession>
<evidence type="ECO:0000313" key="7">
    <source>
        <dbReference type="Proteomes" id="UP001174909"/>
    </source>
</evidence>
<keyword evidence="1" id="KW-0547">Nucleotide-binding</keyword>
<feature type="domain" description="Translation elongation factor EFG/EF2" evidence="5">
    <location>
        <begin position="19"/>
        <end position="139"/>
    </location>
</feature>
<reference evidence="6" key="1">
    <citation type="submission" date="2023-03" db="EMBL/GenBank/DDBJ databases">
        <authorList>
            <person name="Steffen K."/>
            <person name="Cardenas P."/>
        </authorList>
    </citation>
    <scope>NUCLEOTIDE SEQUENCE</scope>
</reference>
<evidence type="ECO:0000313" key="6">
    <source>
        <dbReference type="EMBL" id="CAI8032548.1"/>
    </source>
</evidence>
<dbReference type="PANTHER" id="PTHR43261:SF1">
    <property type="entry name" value="RIBOSOME-RELEASING FACTOR 2, MITOCHONDRIAL"/>
    <property type="match status" value="1"/>
</dbReference>
<keyword evidence="6" id="KW-0251">Elongation factor</keyword>